<dbReference type="InterPro" id="IPR020843">
    <property type="entry name" value="ER"/>
</dbReference>
<reference evidence="7 8" key="1">
    <citation type="journal article" date="2019" name="Int. J. Syst. Evol. Microbiol.">
        <title>The Global Catalogue of Microorganisms (GCM) 10K type strain sequencing project: providing services to taxonomists for standard genome sequencing and annotation.</title>
        <authorList>
            <consortium name="The Broad Institute Genomics Platform"/>
            <consortium name="The Broad Institute Genome Sequencing Center for Infectious Disease"/>
            <person name="Wu L."/>
            <person name="Ma J."/>
        </authorList>
    </citation>
    <scope>NUCLEOTIDE SEQUENCE [LARGE SCALE GENOMIC DNA]</scope>
    <source>
        <strain evidence="7 8">JCM 3325</strain>
    </source>
</reference>
<dbReference type="Gene3D" id="3.90.180.10">
    <property type="entry name" value="Medium-chain alcohol dehydrogenases, catalytic domain"/>
    <property type="match status" value="1"/>
</dbReference>
<dbReference type="Pfam" id="PF00107">
    <property type="entry name" value="ADH_zinc_N"/>
    <property type="match status" value="1"/>
</dbReference>
<keyword evidence="3" id="KW-0862">Zinc</keyword>
<keyword evidence="8" id="KW-1185">Reference proteome</keyword>
<proteinExistence type="predicted"/>
<dbReference type="InterPro" id="IPR050129">
    <property type="entry name" value="Zn_alcohol_dh"/>
</dbReference>
<accession>A0ABN3IM59</accession>
<comment type="cofactor">
    <cofactor evidence="1">
        <name>Zn(2+)</name>
        <dbReference type="ChEBI" id="CHEBI:29105"/>
    </cofactor>
</comment>
<gene>
    <name evidence="7" type="ORF">GCM10010191_16850</name>
</gene>
<dbReference type="Proteomes" id="UP001501231">
    <property type="component" value="Unassembled WGS sequence"/>
</dbReference>
<evidence type="ECO:0000256" key="4">
    <source>
        <dbReference type="ARBA" id="ARBA00023002"/>
    </source>
</evidence>
<dbReference type="InterPro" id="IPR013154">
    <property type="entry name" value="ADH-like_N"/>
</dbReference>
<evidence type="ECO:0000256" key="1">
    <source>
        <dbReference type="ARBA" id="ARBA00001947"/>
    </source>
</evidence>
<dbReference type="InterPro" id="IPR011032">
    <property type="entry name" value="GroES-like_sf"/>
</dbReference>
<organism evidence="7 8">
    <name type="scientific">Actinomadura vinacea</name>
    <dbReference type="NCBI Taxonomy" id="115336"/>
    <lineage>
        <taxon>Bacteria</taxon>
        <taxon>Bacillati</taxon>
        <taxon>Actinomycetota</taxon>
        <taxon>Actinomycetes</taxon>
        <taxon>Streptosporangiales</taxon>
        <taxon>Thermomonosporaceae</taxon>
        <taxon>Actinomadura</taxon>
    </lineage>
</organism>
<dbReference type="PANTHER" id="PTHR43401">
    <property type="entry name" value="L-THREONINE 3-DEHYDROGENASE"/>
    <property type="match status" value="1"/>
</dbReference>
<evidence type="ECO:0000313" key="8">
    <source>
        <dbReference type="Proteomes" id="UP001501231"/>
    </source>
</evidence>
<dbReference type="InterPro" id="IPR036291">
    <property type="entry name" value="NAD(P)-bd_dom_sf"/>
</dbReference>
<protein>
    <submittedName>
        <fullName evidence="7">Zinc-dependent dehydrogenase</fullName>
    </submittedName>
</protein>
<evidence type="ECO:0000256" key="3">
    <source>
        <dbReference type="ARBA" id="ARBA00022833"/>
    </source>
</evidence>
<dbReference type="EMBL" id="BAAARW010000005">
    <property type="protein sequence ID" value="GAA2408913.1"/>
    <property type="molecule type" value="Genomic_DNA"/>
</dbReference>
<comment type="caution">
    <text evidence="7">The sequence shown here is derived from an EMBL/GenBank/DDBJ whole genome shotgun (WGS) entry which is preliminary data.</text>
</comment>
<evidence type="ECO:0000256" key="5">
    <source>
        <dbReference type="SAM" id="MobiDB-lite"/>
    </source>
</evidence>
<evidence type="ECO:0000313" key="7">
    <source>
        <dbReference type="EMBL" id="GAA2408913.1"/>
    </source>
</evidence>
<dbReference type="PANTHER" id="PTHR43401:SF2">
    <property type="entry name" value="L-THREONINE 3-DEHYDROGENASE"/>
    <property type="match status" value="1"/>
</dbReference>
<dbReference type="SMART" id="SM00829">
    <property type="entry name" value="PKS_ER"/>
    <property type="match status" value="1"/>
</dbReference>
<feature type="domain" description="Enoyl reductase (ER)" evidence="6">
    <location>
        <begin position="7"/>
        <end position="344"/>
    </location>
</feature>
<dbReference type="CDD" id="cd08235">
    <property type="entry name" value="iditol_2_DH_like"/>
    <property type="match status" value="1"/>
</dbReference>
<evidence type="ECO:0000259" key="6">
    <source>
        <dbReference type="SMART" id="SM00829"/>
    </source>
</evidence>
<dbReference type="SUPFAM" id="SSF51735">
    <property type="entry name" value="NAD(P)-binding Rossmann-fold domains"/>
    <property type="match status" value="1"/>
</dbReference>
<dbReference type="SUPFAM" id="SSF50129">
    <property type="entry name" value="GroES-like"/>
    <property type="match status" value="1"/>
</dbReference>
<sequence>MKVARFHAPGDIRLEDAPEPEPGPGELKIRVRNCSTCGTDVKISRFGHHHIVPPRVMGHEIAGEVVAAGDGTAGWAPGDRVQVIAAIPCGSCAECSRGRMTVCSRQESMGYHYDGGFAEYMTVPAKVLAVDGVHRIPEGVSFAEASVAEPLACVLNGQELARVGAGDDVVVFGSGPIGCLHVRVARARGAGRVFLVELNRDRLGRAAELVKPDAAILAGETDPVEAVKDLTGGRGADVVITAAAAHAPQTQAQWMAAPGGRISFFGGLPKDDPVISCDSNQVHYRELTIVGANGSSPAHNARALELIGSAEVPVQDLVTHRVPLADVHRALDLVARGEAIKVTVEP</sequence>
<evidence type="ECO:0000256" key="2">
    <source>
        <dbReference type="ARBA" id="ARBA00022723"/>
    </source>
</evidence>
<dbReference type="InterPro" id="IPR013149">
    <property type="entry name" value="ADH-like_C"/>
</dbReference>
<keyword evidence="4" id="KW-0560">Oxidoreductase</keyword>
<dbReference type="Pfam" id="PF08240">
    <property type="entry name" value="ADH_N"/>
    <property type="match status" value="1"/>
</dbReference>
<dbReference type="RefSeq" id="WP_344588028.1">
    <property type="nucleotide sequence ID" value="NZ_BAAARW010000005.1"/>
</dbReference>
<dbReference type="Gene3D" id="3.40.50.720">
    <property type="entry name" value="NAD(P)-binding Rossmann-like Domain"/>
    <property type="match status" value="1"/>
</dbReference>
<name>A0ABN3IM59_9ACTN</name>
<keyword evidence="2" id="KW-0479">Metal-binding</keyword>
<feature type="region of interest" description="Disordered" evidence="5">
    <location>
        <begin position="1"/>
        <end position="24"/>
    </location>
</feature>